<dbReference type="Gene3D" id="3.30.1520.10">
    <property type="entry name" value="Phox-like domain"/>
    <property type="match status" value="1"/>
</dbReference>
<evidence type="ECO:0000256" key="12">
    <source>
        <dbReference type="SAM" id="MobiDB-lite"/>
    </source>
</evidence>
<dbReference type="EMBL" id="KN818226">
    <property type="protein sequence ID" value="KIL69273.1"/>
    <property type="molecule type" value="Genomic_DNA"/>
</dbReference>
<dbReference type="SUPFAM" id="SSF64268">
    <property type="entry name" value="PX domain"/>
    <property type="match status" value="1"/>
</dbReference>
<evidence type="ECO:0000313" key="14">
    <source>
        <dbReference type="EMBL" id="KIL69273.1"/>
    </source>
</evidence>
<keyword evidence="8" id="KW-0653">Protein transport</keyword>
<dbReference type="SMART" id="SM00312">
    <property type="entry name" value="PX"/>
    <property type="match status" value="1"/>
</dbReference>
<protein>
    <recommendedName>
        <fullName evidence="13">PX domain-containing protein</fullName>
    </recommendedName>
</protein>
<keyword evidence="9" id="KW-0333">Golgi apparatus</keyword>
<evidence type="ECO:0000313" key="15">
    <source>
        <dbReference type="Proteomes" id="UP000054549"/>
    </source>
</evidence>
<dbReference type="PANTHER" id="PTHR10555">
    <property type="entry name" value="SORTING NEXIN"/>
    <property type="match status" value="1"/>
</dbReference>
<evidence type="ECO:0000256" key="5">
    <source>
        <dbReference type="ARBA" id="ARBA00022448"/>
    </source>
</evidence>
<keyword evidence="10" id="KW-0472">Membrane</keyword>
<dbReference type="FunFam" id="1.20.1270.60:FF:000022">
    <property type="entry name" value="Sorting nexin 3 protein"/>
    <property type="match status" value="1"/>
</dbReference>
<dbReference type="GO" id="GO:0005768">
    <property type="term" value="C:endosome"/>
    <property type="evidence" value="ECO:0007669"/>
    <property type="project" value="TreeGrafter"/>
</dbReference>
<keyword evidence="11" id="KW-0175">Coiled coil</keyword>
<dbReference type="PROSITE" id="PS50195">
    <property type="entry name" value="PX"/>
    <property type="match status" value="1"/>
</dbReference>
<comment type="subcellular location">
    <subcellularLocation>
        <location evidence="2">Cytoplasm</location>
    </subcellularLocation>
    <subcellularLocation>
        <location evidence="3">Golgi apparatus</location>
    </subcellularLocation>
    <subcellularLocation>
        <location evidence="1">Membrane</location>
        <topology evidence="1">Peripheral membrane protein</topology>
        <orientation evidence="1">Cytoplasmic side</orientation>
    </subcellularLocation>
</comment>
<accession>A0A0C2XJK9</accession>
<feature type="coiled-coil region" evidence="11">
    <location>
        <begin position="565"/>
        <end position="592"/>
    </location>
</feature>
<evidence type="ECO:0000256" key="1">
    <source>
        <dbReference type="ARBA" id="ARBA00004287"/>
    </source>
</evidence>
<proteinExistence type="inferred from homology"/>
<keyword evidence="6" id="KW-0963">Cytoplasm</keyword>
<dbReference type="STRING" id="946122.A0A0C2XJK9"/>
<dbReference type="GO" id="GO:0015031">
    <property type="term" value="P:protein transport"/>
    <property type="evidence" value="ECO:0007669"/>
    <property type="project" value="UniProtKB-KW"/>
</dbReference>
<organism evidence="14 15">
    <name type="scientific">Amanita muscaria (strain Koide BX008)</name>
    <dbReference type="NCBI Taxonomy" id="946122"/>
    <lineage>
        <taxon>Eukaryota</taxon>
        <taxon>Fungi</taxon>
        <taxon>Dikarya</taxon>
        <taxon>Basidiomycota</taxon>
        <taxon>Agaricomycotina</taxon>
        <taxon>Agaricomycetes</taxon>
        <taxon>Agaricomycetidae</taxon>
        <taxon>Agaricales</taxon>
        <taxon>Pluteineae</taxon>
        <taxon>Amanitaceae</taxon>
        <taxon>Amanita</taxon>
    </lineage>
</organism>
<dbReference type="FunFam" id="3.30.1520.10:FF:000013">
    <property type="entry name" value="Putative Sorting nexin 3"/>
    <property type="match status" value="1"/>
</dbReference>
<dbReference type="Pfam" id="PF09325">
    <property type="entry name" value="Vps5"/>
    <property type="match status" value="1"/>
</dbReference>
<feature type="region of interest" description="Disordered" evidence="12">
    <location>
        <begin position="1"/>
        <end position="193"/>
    </location>
</feature>
<feature type="region of interest" description="Disordered" evidence="12">
    <location>
        <begin position="206"/>
        <end position="245"/>
    </location>
</feature>
<dbReference type="OrthoDB" id="271164at2759"/>
<dbReference type="InParanoid" id="A0A0C2XJK9"/>
<dbReference type="InterPro" id="IPR001683">
    <property type="entry name" value="PX_dom"/>
</dbReference>
<dbReference type="InterPro" id="IPR015404">
    <property type="entry name" value="Vps5_C"/>
</dbReference>
<evidence type="ECO:0000256" key="11">
    <source>
        <dbReference type="SAM" id="Coils"/>
    </source>
</evidence>
<evidence type="ECO:0000256" key="10">
    <source>
        <dbReference type="ARBA" id="ARBA00023136"/>
    </source>
</evidence>
<evidence type="ECO:0000256" key="2">
    <source>
        <dbReference type="ARBA" id="ARBA00004496"/>
    </source>
</evidence>
<dbReference type="GO" id="GO:0005794">
    <property type="term" value="C:Golgi apparatus"/>
    <property type="evidence" value="ECO:0007669"/>
    <property type="project" value="UniProtKB-SubCell"/>
</dbReference>
<dbReference type="GO" id="GO:0030904">
    <property type="term" value="C:retromer complex"/>
    <property type="evidence" value="ECO:0007669"/>
    <property type="project" value="UniProtKB-ARBA"/>
</dbReference>
<dbReference type="SUPFAM" id="SSF103657">
    <property type="entry name" value="BAR/IMD domain-like"/>
    <property type="match status" value="1"/>
</dbReference>
<dbReference type="GO" id="GO:0042147">
    <property type="term" value="P:retrograde transport, endosome to Golgi"/>
    <property type="evidence" value="ECO:0007669"/>
    <property type="project" value="TreeGrafter"/>
</dbReference>
<evidence type="ECO:0000256" key="4">
    <source>
        <dbReference type="ARBA" id="ARBA00010883"/>
    </source>
</evidence>
<keyword evidence="15" id="KW-1185">Reference proteome</keyword>
<feature type="compositionally biased region" description="Basic and acidic residues" evidence="12">
    <location>
        <begin position="147"/>
        <end position="156"/>
    </location>
</feature>
<gene>
    <name evidence="14" type="ORF">M378DRAFT_7951</name>
</gene>
<feature type="compositionally biased region" description="Polar residues" evidence="12">
    <location>
        <begin position="36"/>
        <end position="52"/>
    </location>
</feature>
<dbReference type="GO" id="GO:0045053">
    <property type="term" value="P:protein retention in Golgi apparatus"/>
    <property type="evidence" value="ECO:0007669"/>
    <property type="project" value="TreeGrafter"/>
</dbReference>
<dbReference type="PANTHER" id="PTHR10555:SF170">
    <property type="entry name" value="FI18122P1"/>
    <property type="match status" value="1"/>
</dbReference>
<dbReference type="InterPro" id="IPR036871">
    <property type="entry name" value="PX_dom_sf"/>
</dbReference>
<evidence type="ECO:0000256" key="7">
    <source>
        <dbReference type="ARBA" id="ARBA00022553"/>
    </source>
</evidence>
<evidence type="ECO:0000256" key="9">
    <source>
        <dbReference type="ARBA" id="ARBA00023034"/>
    </source>
</evidence>
<evidence type="ECO:0000256" key="6">
    <source>
        <dbReference type="ARBA" id="ARBA00022490"/>
    </source>
</evidence>
<feature type="compositionally biased region" description="Basic and acidic residues" evidence="12">
    <location>
        <begin position="78"/>
        <end position="93"/>
    </location>
</feature>
<dbReference type="HOGENOM" id="CLU_014571_1_0_1"/>
<dbReference type="Pfam" id="PF00787">
    <property type="entry name" value="PX"/>
    <property type="match status" value="1"/>
</dbReference>
<sequence length="655" mass="72576">MDTFDDLLASSLEENPFADPFAKRSNSPDPWASPFAASQGNKEAFESTTTAEPSYATYAETSYDTPHATSASESATEVIHDPLDSESLAHSDDTSSPDAGTVRSPGFKESVEIDASFSETATIRAPHSDVVDPLPVHDSANLSTPHAADDLLRESRSTPTSSDDPFLSGIPDAISPSPSASDSHFTLPPQPPSLLAIERSITSLTLGGESHGGWTTDQPTWDRERSSSVAPQPPVDDDSDDDKPIRQSIKSYDYQDGDGSDEAKSKIQPLFVITVDDPQKVGDPIRSYMMYTVHTRTTSPLFPRSSFSVLRRYSDFLWLYETLAANNPGVVVPPVPEKSALNRFDEHFVRQRRLALEKCVQKTANHPVLCKDSDLKMFLESDTFALDIKHRKAELAHERGGGLFGSFGQSITGSRFHETDEASFVYVYKRSYLDGLESQLRGLVKAVEIVAKQRQEVALAAGEFAQSIADIAEADISQHLSASLAGLADIERKYQELQNAQAEQDMVTFMSTADEYTRLIGSVRSAFNSRIRVYHAWKSSESDLLRIKQSHEKDRAQGRLPSERLAYSLSRIAEAERRAMEAKQEYEHVSKLVKTEMARFERERVEDFKDALKTFLEGMITRQKELIAAWESYQQGLLRRVGDGNTSLHSTSVAS</sequence>
<keyword evidence="7" id="KW-0597">Phosphoprotein</keyword>
<keyword evidence="5" id="KW-0813">Transport</keyword>
<dbReference type="Gene3D" id="1.20.1270.60">
    <property type="entry name" value="Arfaptin homology (AH) domain/BAR domain"/>
    <property type="match status" value="1"/>
</dbReference>
<comment type="similarity">
    <text evidence="4">Belongs to the sorting nexin family.</text>
</comment>
<dbReference type="GO" id="GO:0005829">
    <property type="term" value="C:cytosol"/>
    <property type="evidence" value="ECO:0007669"/>
    <property type="project" value="GOC"/>
</dbReference>
<dbReference type="InterPro" id="IPR027267">
    <property type="entry name" value="AH/BAR_dom_sf"/>
</dbReference>
<evidence type="ECO:0000259" key="13">
    <source>
        <dbReference type="PROSITE" id="PS50195"/>
    </source>
</evidence>
<dbReference type="AlphaFoldDB" id="A0A0C2XJK9"/>
<feature type="domain" description="PX" evidence="13">
    <location>
        <begin position="269"/>
        <end position="386"/>
    </location>
</feature>
<dbReference type="Proteomes" id="UP000054549">
    <property type="component" value="Unassembled WGS sequence"/>
</dbReference>
<evidence type="ECO:0000256" key="8">
    <source>
        <dbReference type="ARBA" id="ARBA00022927"/>
    </source>
</evidence>
<reference evidence="14 15" key="1">
    <citation type="submission" date="2014-04" db="EMBL/GenBank/DDBJ databases">
        <title>Evolutionary Origins and Diversification of the Mycorrhizal Mutualists.</title>
        <authorList>
            <consortium name="DOE Joint Genome Institute"/>
            <consortium name="Mycorrhizal Genomics Consortium"/>
            <person name="Kohler A."/>
            <person name="Kuo A."/>
            <person name="Nagy L.G."/>
            <person name="Floudas D."/>
            <person name="Copeland A."/>
            <person name="Barry K.W."/>
            <person name="Cichocki N."/>
            <person name="Veneault-Fourrey C."/>
            <person name="LaButti K."/>
            <person name="Lindquist E.A."/>
            <person name="Lipzen A."/>
            <person name="Lundell T."/>
            <person name="Morin E."/>
            <person name="Murat C."/>
            <person name="Riley R."/>
            <person name="Ohm R."/>
            <person name="Sun H."/>
            <person name="Tunlid A."/>
            <person name="Henrissat B."/>
            <person name="Grigoriev I.V."/>
            <person name="Hibbett D.S."/>
            <person name="Martin F."/>
        </authorList>
    </citation>
    <scope>NUCLEOTIDE SEQUENCE [LARGE SCALE GENOMIC DNA]</scope>
    <source>
        <strain evidence="14 15">Koide BX008</strain>
    </source>
</reference>
<dbReference type="FunCoup" id="A0A0C2XJK9">
    <property type="interactions" value="568"/>
</dbReference>
<feature type="compositionally biased region" description="Polar residues" evidence="12">
    <location>
        <begin position="59"/>
        <end position="75"/>
    </location>
</feature>
<name>A0A0C2XJK9_AMAMK</name>
<evidence type="ECO:0000256" key="3">
    <source>
        <dbReference type="ARBA" id="ARBA00004555"/>
    </source>
</evidence>
<feature type="compositionally biased region" description="Low complexity" evidence="12">
    <location>
        <begin position="170"/>
        <end position="183"/>
    </location>
</feature>
<dbReference type="GO" id="GO:0035091">
    <property type="term" value="F:phosphatidylinositol binding"/>
    <property type="evidence" value="ECO:0007669"/>
    <property type="project" value="InterPro"/>
</dbReference>